<accession>A0ACB7PND9</accession>
<gene>
    <name evidence="1" type="ORF">F5144DRAFT_21155</name>
</gene>
<protein>
    <submittedName>
        <fullName evidence="1">Uncharacterized protein</fullName>
    </submittedName>
</protein>
<sequence length="119" mass="12780">MIPGVSKQGGTPGNWKGWGLVVFFFSLLESGRCYFFVLFSDFSFIGHVGAFCFSHFYFLCLDVGCANACNVGWSHPSLCLIPALVAATTTVTPGWKAGRSSTRSAPGNRLALSLISFPC</sequence>
<proteinExistence type="predicted"/>
<name>A0ACB7PND9_9PEZI</name>
<comment type="caution">
    <text evidence="1">The sequence shown here is derived from an EMBL/GenBank/DDBJ whole genome shotgun (WGS) entry which is preliminary data.</text>
</comment>
<dbReference type="EMBL" id="JAGIZQ010000001">
    <property type="protein sequence ID" value="KAH6649756.1"/>
    <property type="molecule type" value="Genomic_DNA"/>
</dbReference>
<evidence type="ECO:0000313" key="1">
    <source>
        <dbReference type="EMBL" id="KAH6649756.1"/>
    </source>
</evidence>
<reference evidence="1 2" key="1">
    <citation type="journal article" date="2021" name="Nat. Commun.">
        <title>Genetic determinants of endophytism in the Arabidopsis root mycobiome.</title>
        <authorList>
            <person name="Mesny F."/>
            <person name="Miyauchi S."/>
            <person name="Thiergart T."/>
            <person name="Pickel B."/>
            <person name="Atanasova L."/>
            <person name="Karlsson M."/>
            <person name="Huettel B."/>
            <person name="Barry K.W."/>
            <person name="Haridas S."/>
            <person name="Chen C."/>
            <person name="Bauer D."/>
            <person name="Andreopoulos W."/>
            <person name="Pangilinan J."/>
            <person name="LaButti K."/>
            <person name="Riley R."/>
            <person name="Lipzen A."/>
            <person name="Clum A."/>
            <person name="Drula E."/>
            <person name="Henrissat B."/>
            <person name="Kohler A."/>
            <person name="Grigoriev I.V."/>
            <person name="Martin F.M."/>
            <person name="Hacquard S."/>
        </authorList>
    </citation>
    <scope>NUCLEOTIDE SEQUENCE [LARGE SCALE GENOMIC DNA]</scope>
    <source>
        <strain evidence="1 2">MPI-SDFR-AT-0079</strain>
    </source>
</reference>
<keyword evidence="2" id="KW-1185">Reference proteome</keyword>
<evidence type="ECO:0000313" key="2">
    <source>
        <dbReference type="Proteomes" id="UP000724584"/>
    </source>
</evidence>
<dbReference type="Proteomes" id="UP000724584">
    <property type="component" value="Unassembled WGS sequence"/>
</dbReference>
<organism evidence="1 2">
    <name type="scientific">Chaetomium tenue</name>
    <dbReference type="NCBI Taxonomy" id="1854479"/>
    <lineage>
        <taxon>Eukaryota</taxon>
        <taxon>Fungi</taxon>
        <taxon>Dikarya</taxon>
        <taxon>Ascomycota</taxon>
        <taxon>Pezizomycotina</taxon>
        <taxon>Sordariomycetes</taxon>
        <taxon>Sordariomycetidae</taxon>
        <taxon>Sordariales</taxon>
        <taxon>Chaetomiaceae</taxon>
        <taxon>Chaetomium</taxon>
    </lineage>
</organism>